<evidence type="ECO:0000259" key="7">
    <source>
        <dbReference type="PROSITE" id="PS50850"/>
    </source>
</evidence>
<feature type="transmembrane region" description="Helical" evidence="6">
    <location>
        <begin position="165"/>
        <end position="182"/>
    </location>
</feature>
<dbReference type="SUPFAM" id="SSF103473">
    <property type="entry name" value="MFS general substrate transporter"/>
    <property type="match status" value="1"/>
</dbReference>
<dbReference type="Gene3D" id="1.20.1250.20">
    <property type="entry name" value="MFS general substrate transporter like domains"/>
    <property type="match status" value="1"/>
</dbReference>
<dbReference type="RefSeq" id="WP_241059814.1">
    <property type="nucleotide sequence ID" value="NZ_JAKWJU010000002.1"/>
</dbReference>
<feature type="transmembrane region" description="Helical" evidence="6">
    <location>
        <begin position="292"/>
        <end position="312"/>
    </location>
</feature>
<reference evidence="8" key="2">
    <citation type="journal article" date="2023" name="Int. J. Syst. Evol. Microbiol.">
        <title>Streptomyces marispadix sp. nov., isolated from marine beach sediment of the Northern Coast of Portugal.</title>
        <authorList>
            <person name="dos Santos J.D.N."/>
            <person name="Vitorino I.R."/>
            <person name="Kallscheuer N."/>
            <person name="Srivastava A."/>
            <person name="Krautwurst S."/>
            <person name="Marz M."/>
            <person name="Jogler C."/>
            <person name="Lobo Da Cunha A."/>
            <person name="Catita J."/>
            <person name="Goncalves H."/>
            <person name="Gonzalez I."/>
            <person name="Reyes F."/>
            <person name="Lage O.M."/>
        </authorList>
    </citation>
    <scope>NUCLEOTIDE SEQUENCE</scope>
    <source>
        <strain evidence="8">M600PL45_2</strain>
    </source>
</reference>
<keyword evidence="4 6" id="KW-1133">Transmembrane helix</keyword>
<dbReference type="PANTHER" id="PTHR42688:SF1">
    <property type="entry name" value="BLR5212 PROTEIN"/>
    <property type="match status" value="1"/>
</dbReference>
<dbReference type="InterPro" id="IPR020846">
    <property type="entry name" value="MFS_dom"/>
</dbReference>
<feature type="transmembrane region" description="Helical" evidence="6">
    <location>
        <begin position="219"/>
        <end position="240"/>
    </location>
</feature>
<organism evidence="8 9">
    <name type="scientific">Streptomyces marispadix</name>
    <dbReference type="NCBI Taxonomy" id="2922868"/>
    <lineage>
        <taxon>Bacteria</taxon>
        <taxon>Bacillati</taxon>
        <taxon>Actinomycetota</taxon>
        <taxon>Actinomycetes</taxon>
        <taxon>Kitasatosporales</taxon>
        <taxon>Streptomycetaceae</taxon>
        <taxon>Streptomyces</taxon>
    </lineage>
</organism>
<dbReference type="Pfam" id="PF07690">
    <property type="entry name" value="MFS_1"/>
    <property type="match status" value="1"/>
</dbReference>
<dbReference type="PANTHER" id="PTHR42688">
    <property type="entry name" value="CONSERVED PROTEIN"/>
    <property type="match status" value="1"/>
</dbReference>
<sequence length="436" mass="45588">MRGVIAQTRSYERSTQLLMANQFTINFGFYMLMPYLASHLSGTLGLAGWLVGLVLGIRNFSQQGMFLVGGTLADRLGYKPLIVAGCVLRTLGFATLGLVDSVPALLAASAATGLAGALFNPAVRAYLVADAGPRRIEAFALFNIYYQAGILLGPMVGMLLTGIDFRVTCLVSAGIFTLLSIVQIRALPARRGNDAKDSHGGRQESVLAQWRSIVANPSFLLFSTAMIGFYVMQFQVYLALPLEVRRLGGQGAFGTAAVALLFAVSGLSTILGQTRITAWCKTRMAPGQALTLGLLTMGAAFVPLLAATAIPVPDGGVGRWLLAAVPPTLAAWLLAIGTMIAYPFEMDTIVRLCRDRLVATHYGLYNTICGIGITLGNLLTGGALDAARAAGIAAIPWAALLAVGVACGAALYGLHRSGRLATPAAAVPPEPAATSS</sequence>
<evidence type="ECO:0000256" key="2">
    <source>
        <dbReference type="ARBA" id="ARBA00022475"/>
    </source>
</evidence>
<feature type="transmembrane region" description="Helical" evidence="6">
    <location>
        <begin position="318"/>
        <end position="342"/>
    </location>
</feature>
<feature type="transmembrane region" description="Helical" evidence="6">
    <location>
        <begin position="43"/>
        <end position="60"/>
    </location>
</feature>
<dbReference type="Proteomes" id="UP001166784">
    <property type="component" value="Unassembled WGS sequence"/>
</dbReference>
<evidence type="ECO:0000256" key="3">
    <source>
        <dbReference type="ARBA" id="ARBA00022692"/>
    </source>
</evidence>
<dbReference type="InterPro" id="IPR036259">
    <property type="entry name" value="MFS_trans_sf"/>
</dbReference>
<evidence type="ECO:0000313" key="8">
    <source>
        <dbReference type="EMBL" id="MCH6161393.1"/>
    </source>
</evidence>
<keyword evidence="3 6" id="KW-0812">Transmembrane</keyword>
<reference evidence="8" key="1">
    <citation type="submission" date="2022-03" db="EMBL/GenBank/DDBJ databases">
        <authorList>
            <person name="Santos J.D.N."/>
            <person name="Kallscheuer N."/>
            <person name="Jogler C."/>
            <person name="Lage O.M."/>
        </authorList>
    </citation>
    <scope>NUCLEOTIDE SEQUENCE</scope>
    <source>
        <strain evidence="8">M600PL45_2</strain>
    </source>
</reference>
<name>A0ABS9SYX5_9ACTN</name>
<evidence type="ECO:0000256" key="4">
    <source>
        <dbReference type="ARBA" id="ARBA00022989"/>
    </source>
</evidence>
<feature type="transmembrane region" description="Helical" evidence="6">
    <location>
        <begin position="363"/>
        <end position="384"/>
    </location>
</feature>
<feature type="transmembrane region" description="Helical" evidence="6">
    <location>
        <begin position="390"/>
        <end position="414"/>
    </location>
</feature>
<evidence type="ECO:0000256" key="6">
    <source>
        <dbReference type="SAM" id="Phobius"/>
    </source>
</evidence>
<keyword evidence="9" id="KW-1185">Reference proteome</keyword>
<feature type="transmembrane region" description="Helical" evidence="6">
    <location>
        <begin position="252"/>
        <end position="271"/>
    </location>
</feature>
<dbReference type="InterPro" id="IPR052425">
    <property type="entry name" value="Uncharacterized_MFS-type"/>
</dbReference>
<evidence type="ECO:0000256" key="5">
    <source>
        <dbReference type="ARBA" id="ARBA00023136"/>
    </source>
</evidence>
<comment type="subcellular location">
    <subcellularLocation>
        <location evidence="1">Cell membrane</location>
        <topology evidence="1">Multi-pass membrane protein</topology>
    </subcellularLocation>
</comment>
<feature type="domain" description="Major facilitator superfamily (MFS) profile" evidence="7">
    <location>
        <begin position="14"/>
        <end position="416"/>
    </location>
</feature>
<evidence type="ECO:0000256" key="1">
    <source>
        <dbReference type="ARBA" id="ARBA00004651"/>
    </source>
</evidence>
<protein>
    <submittedName>
        <fullName evidence="8">MFS transporter</fullName>
    </submittedName>
</protein>
<dbReference type="PROSITE" id="PS50850">
    <property type="entry name" value="MFS"/>
    <property type="match status" value="1"/>
</dbReference>
<feature type="transmembrane region" description="Helical" evidence="6">
    <location>
        <begin position="105"/>
        <end position="127"/>
    </location>
</feature>
<keyword evidence="5 6" id="KW-0472">Membrane</keyword>
<keyword evidence="2" id="KW-1003">Cell membrane</keyword>
<dbReference type="EMBL" id="JAKWJU010000002">
    <property type="protein sequence ID" value="MCH6161393.1"/>
    <property type="molecule type" value="Genomic_DNA"/>
</dbReference>
<proteinExistence type="predicted"/>
<accession>A0ABS9SYX5</accession>
<gene>
    <name evidence="8" type="ORF">MMA15_13580</name>
</gene>
<dbReference type="InterPro" id="IPR011701">
    <property type="entry name" value="MFS"/>
</dbReference>
<comment type="caution">
    <text evidence="8">The sequence shown here is derived from an EMBL/GenBank/DDBJ whole genome shotgun (WGS) entry which is preliminary data.</text>
</comment>
<feature type="transmembrane region" description="Helical" evidence="6">
    <location>
        <begin position="139"/>
        <end position="159"/>
    </location>
</feature>
<evidence type="ECO:0000313" key="9">
    <source>
        <dbReference type="Proteomes" id="UP001166784"/>
    </source>
</evidence>